<gene>
    <name evidence="1" type="ORF">DNH61_15300</name>
</gene>
<sequence>MSRRILAVSYPLVSVYPKHAIPFSILSCYDSSQAWIYSNYIQLRCSKTFLAYHPSDAFDFFTLYPEFYENSFFCSERVTADSLTNWYPYAVNFFVDCINRGLYLYTHVDEFWIPGTAAYQRKHFPHAVLVYGYDHAAGTLHIGGFDQVKYSFREVAYDQFEAAIQGIVQHKHQPNSRHSDHHNFTYMLRTDGSSGYRLDLAWIADQLWDYLSSSNTSGRFRSIANQADDYYGLAVYDKLEQYYEQEIRETHEVDLRPLFLLWEHKKIMLRRLAFLEEHGSLSYGGFASPYTAVERKAGNLLNRFIKSRLVSGNSPDYAILGILKELTASMKAEEETILARVLEQINND</sequence>
<dbReference type="EMBL" id="QKRB01000046">
    <property type="protein sequence ID" value="PZD95004.1"/>
    <property type="molecule type" value="Genomic_DNA"/>
</dbReference>
<dbReference type="Proteomes" id="UP000249522">
    <property type="component" value="Unassembled WGS sequence"/>
</dbReference>
<comment type="caution">
    <text evidence="1">The sequence shown here is derived from an EMBL/GenBank/DDBJ whole genome shotgun (WGS) entry which is preliminary data.</text>
</comment>
<keyword evidence="2" id="KW-1185">Reference proteome</keyword>
<dbReference type="RefSeq" id="WP_146241040.1">
    <property type="nucleotide sequence ID" value="NZ_QKRB01000046.1"/>
</dbReference>
<name>A0A2W1LKH0_9BACL</name>
<protein>
    <recommendedName>
        <fullName evidence="3">Butirosin biosynthesis protein H N-terminal domain-containing protein</fullName>
    </recommendedName>
</protein>
<proteinExistence type="predicted"/>
<dbReference type="AlphaFoldDB" id="A0A2W1LKH0"/>
<reference evidence="1 2" key="1">
    <citation type="submission" date="2018-06" db="EMBL/GenBank/DDBJ databases">
        <title>Paenibacillus imtechensis sp. nov.</title>
        <authorList>
            <person name="Pinnaka A.K."/>
            <person name="Singh H."/>
            <person name="Kaur M."/>
        </authorList>
    </citation>
    <scope>NUCLEOTIDE SEQUENCE [LARGE SCALE GENOMIC DNA]</scope>
    <source>
        <strain evidence="1 2">SMB1</strain>
    </source>
</reference>
<organism evidence="1 2">
    <name type="scientific">Paenibacillus sambharensis</name>
    <dbReference type="NCBI Taxonomy" id="1803190"/>
    <lineage>
        <taxon>Bacteria</taxon>
        <taxon>Bacillati</taxon>
        <taxon>Bacillota</taxon>
        <taxon>Bacilli</taxon>
        <taxon>Bacillales</taxon>
        <taxon>Paenibacillaceae</taxon>
        <taxon>Paenibacillus</taxon>
    </lineage>
</organism>
<evidence type="ECO:0000313" key="2">
    <source>
        <dbReference type="Proteomes" id="UP000249522"/>
    </source>
</evidence>
<evidence type="ECO:0000313" key="1">
    <source>
        <dbReference type="EMBL" id="PZD95004.1"/>
    </source>
</evidence>
<accession>A0A2W1LKH0</accession>
<dbReference type="OrthoDB" id="2624539at2"/>
<evidence type="ECO:0008006" key="3">
    <source>
        <dbReference type="Google" id="ProtNLM"/>
    </source>
</evidence>